<dbReference type="InterPro" id="IPR036291">
    <property type="entry name" value="NAD(P)-bd_dom_sf"/>
</dbReference>
<accession>A0A7C0YAW5</accession>
<dbReference type="PANTHER" id="PTHR42879:SF2">
    <property type="entry name" value="3-OXOACYL-[ACYL-CARRIER-PROTEIN] REDUCTASE FABG"/>
    <property type="match status" value="1"/>
</dbReference>
<dbReference type="AlphaFoldDB" id="A0A7C0YAW5"/>
<organism evidence="2">
    <name type="scientific">Thermosulfidibacter takaii</name>
    <dbReference type="NCBI Taxonomy" id="412593"/>
    <lineage>
        <taxon>Bacteria</taxon>
        <taxon>Pseudomonadati</taxon>
        <taxon>Thermosulfidibacterota</taxon>
        <taxon>Thermosulfidibacteria</taxon>
        <taxon>Thermosulfidibacterales</taxon>
        <taxon>Thermosulfidibacteraceae</taxon>
    </lineage>
</organism>
<dbReference type="PRINTS" id="PR01397">
    <property type="entry name" value="DHBDHDRGNASE"/>
</dbReference>
<protein>
    <submittedName>
        <fullName evidence="2">SDR family NAD(P)-dependent oxidoreductase</fullName>
    </submittedName>
</protein>
<sequence>MAKVAVVTGASRGIGRAIAMELAAQGYRVVVNYRTQEEKAQEVVDAITARGGEAMALKAHVASREEMEALAKKVKEEWGTVYALVNNAGIVRDNILVRMKEEEWDQVMETNLKGAFISTRVFVRDMMKAR</sequence>
<comment type="caution">
    <text evidence="2">The sequence shown here is derived from an EMBL/GenBank/DDBJ whole genome shotgun (WGS) entry which is preliminary data.</text>
</comment>
<evidence type="ECO:0000256" key="1">
    <source>
        <dbReference type="ARBA" id="ARBA00006484"/>
    </source>
</evidence>
<name>A0A7C0YAW5_9BACT</name>
<dbReference type="InterPro" id="IPR050259">
    <property type="entry name" value="SDR"/>
</dbReference>
<gene>
    <name evidence="2" type="ORF">ENF32_02775</name>
</gene>
<dbReference type="GO" id="GO:0019290">
    <property type="term" value="P:siderophore biosynthetic process"/>
    <property type="evidence" value="ECO:0007669"/>
    <property type="project" value="InterPro"/>
</dbReference>
<dbReference type="PANTHER" id="PTHR42879">
    <property type="entry name" value="3-OXOACYL-(ACYL-CARRIER-PROTEIN) REDUCTASE"/>
    <property type="match status" value="1"/>
</dbReference>
<dbReference type="SUPFAM" id="SSF51735">
    <property type="entry name" value="NAD(P)-binding Rossmann-fold domains"/>
    <property type="match status" value="1"/>
</dbReference>
<dbReference type="GO" id="GO:0008667">
    <property type="term" value="F:2,3-dihydro-2,3-dihydroxybenzoate dehydrogenase activity"/>
    <property type="evidence" value="ECO:0007669"/>
    <property type="project" value="InterPro"/>
</dbReference>
<dbReference type="Gene3D" id="3.40.50.720">
    <property type="entry name" value="NAD(P)-binding Rossmann-like Domain"/>
    <property type="match status" value="1"/>
</dbReference>
<evidence type="ECO:0000313" key="2">
    <source>
        <dbReference type="EMBL" id="HDD52978.1"/>
    </source>
</evidence>
<reference evidence="2" key="1">
    <citation type="journal article" date="2020" name="mSystems">
        <title>Genome- and Community-Level Interaction Insights into Carbon Utilization and Element Cycling Functions of Hydrothermarchaeota in Hydrothermal Sediment.</title>
        <authorList>
            <person name="Zhou Z."/>
            <person name="Liu Y."/>
            <person name="Xu W."/>
            <person name="Pan J."/>
            <person name="Luo Z.H."/>
            <person name="Li M."/>
        </authorList>
    </citation>
    <scope>NUCLEOTIDE SEQUENCE [LARGE SCALE GENOMIC DNA]</scope>
    <source>
        <strain evidence="2">HyVt-115</strain>
    </source>
</reference>
<proteinExistence type="inferred from homology"/>
<dbReference type="InterPro" id="IPR003560">
    <property type="entry name" value="DHB_DH"/>
</dbReference>
<dbReference type="EMBL" id="DQWS01000107">
    <property type="protein sequence ID" value="HDD52978.1"/>
    <property type="molecule type" value="Genomic_DNA"/>
</dbReference>
<dbReference type="InterPro" id="IPR002347">
    <property type="entry name" value="SDR_fam"/>
</dbReference>
<dbReference type="Proteomes" id="UP000885690">
    <property type="component" value="Unassembled WGS sequence"/>
</dbReference>
<dbReference type="Pfam" id="PF00106">
    <property type="entry name" value="adh_short"/>
    <property type="match status" value="1"/>
</dbReference>
<feature type="non-terminal residue" evidence="2">
    <location>
        <position position="130"/>
    </location>
</feature>
<comment type="similarity">
    <text evidence="1">Belongs to the short-chain dehydrogenases/reductases (SDR) family.</text>
</comment>